<gene>
    <name evidence="2" type="ORF">JYU34_002422</name>
</gene>
<evidence type="ECO:0000313" key="3">
    <source>
        <dbReference type="Proteomes" id="UP000823941"/>
    </source>
</evidence>
<keyword evidence="3" id="KW-1185">Reference proteome</keyword>
<dbReference type="InterPro" id="IPR043128">
    <property type="entry name" value="Rev_trsase/Diguanyl_cyclase"/>
</dbReference>
<name>A0ABQ7R247_PLUXY</name>
<protein>
    <recommendedName>
        <fullName evidence="1">Reverse transcriptase domain-containing protein</fullName>
    </recommendedName>
</protein>
<comment type="caution">
    <text evidence="2">The sequence shown here is derived from an EMBL/GenBank/DDBJ whole genome shotgun (WGS) entry which is preliminary data.</text>
</comment>
<organism evidence="2 3">
    <name type="scientific">Plutella xylostella</name>
    <name type="common">Diamondback moth</name>
    <name type="synonym">Plutella maculipennis</name>
    <dbReference type="NCBI Taxonomy" id="51655"/>
    <lineage>
        <taxon>Eukaryota</taxon>
        <taxon>Metazoa</taxon>
        <taxon>Ecdysozoa</taxon>
        <taxon>Arthropoda</taxon>
        <taxon>Hexapoda</taxon>
        <taxon>Insecta</taxon>
        <taxon>Pterygota</taxon>
        <taxon>Neoptera</taxon>
        <taxon>Endopterygota</taxon>
        <taxon>Lepidoptera</taxon>
        <taxon>Glossata</taxon>
        <taxon>Ditrysia</taxon>
        <taxon>Yponomeutoidea</taxon>
        <taxon>Plutellidae</taxon>
        <taxon>Plutella</taxon>
    </lineage>
</organism>
<sequence length="765" mass="89853">MFCQEHGLKIANSLFKARKGRMWTWMSSDGVTRNQIDYIVGNKLNTMKNFKVLSKFGIHSDHRPVVACISTGKILRKRPIMNKQIDYIPQYKHKEMIEEISFEKTNFTPQEMYDKLENTLQNIQNELKTLHKKSSSILSLQTRQIISQRDKLKWKVKKTEEERNNFSKIQKRARQMIRKDINDYTNKMIEQIMGTSGSIKDIEKKKSLGKDMIPTLEDNKGTNTTTRKEILNIATMFYRKLYDSEETIKNIASETKEQTLPFLKSEIRNAISNLKNKKATGSDKITNETLKCYMEELIEPIQVIFNNILTTGKIPKQWNVSTITLLHKKGSRRDINQYRPITLSSCLYKLFMTLLKNRIHKKIEENQPVDQAGFRKGFSTTDHLHSLNMIIEKYTEWKKPLYICFIDFTKAFDSISHEYLQRSLLQQGIETKYIQLLGEIYSNGSARIKLESEGPIFPLKRGVKQGDPVSPILFNCLLEETFRAVDWTKKGILINGYRMTALRFADDIVFLAETSHELQNTISEFQLALTESGLQLNETKTKIMTNYTQIPVIANGKQLEYVEDYVYLGQVISFQNRLDKEIDRRVNMGWKKYWSLKYIFKSNLHISIKRKVFNMCVLPTMTYGAQTWSTTKKQRTKLLVNQRAMERSMLGIKLKDRIENEVIRHQTKIQDIITTIDKLKWQWAGHVMRIKDQRWTKLTTEWIPRDGRRGVGRPLMRWSDELRAFHPLWWRFAHNRAAWNKMAKIFIAQNRCKMINHPDKPGQPG</sequence>
<dbReference type="InterPro" id="IPR000477">
    <property type="entry name" value="RT_dom"/>
</dbReference>
<proteinExistence type="predicted"/>
<reference evidence="2 3" key="1">
    <citation type="submission" date="2021-06" db="EMBL/GenBank/DDBJ databases">
        <title>A haploid diamondback moth (Plutella xylostella L.) genome assembly resolves 31 chromosomes and identifies a diamide resistance mutation.</title>
        <authorList>
            <person name="Ward C.M."/>
            <person name="Perry K.D."/>
            <person name="Baker G."/>
            <person name="Powis K."/>
            <person name="Heckel D.G."/>
            <person name="Baxter S.W."/>
        </authorList>
    </citation>
    <scope>NUCLEOTIDE SEQUENCE [LARGE SCALE GENOMIC DNA]</scope>
    <source>
        <strain evidence="2 3">LV</strain>
        <tissue evidence="2">Single pupa</tissue>
    </source>
</reference>
<dbReference type="Gene3D" id="3.60.10.10">
    <property type="entry name" value="Endonuclease/exonuclease/phosphatase"/>
    <property type="match status" value="1"/>
</dbReference>
<dbReference type="Pfam" id="PF00078">
    <property type="entry name" value="RVT_1"/>
    <property type="match status" value="1"/>
</dbReference>
<evidence type="ECO:0000259" key="1">
    <source>
        <dbReference type="PROSITE" id="PS50878"/>
    </source>
</evidence>
<dbReference type="SUPFAM" id="SSF56219">
    <property type="entry name" value="DNase I-like"/>
    <property type="match status" value="1"/>
</dbReference>
<dbReference type="EMBL" id="JAHIBW010000004">
    <property type="protein sequence ID" value="KAG7311380.1"/>
    <property type="molecule type" value="Genomic_DNA"/>
</dbReference>
<feature type="domain" description="Reverse transcriptase" evidence="1">
    <location>
        <begin position="307"/>
        <end position="572"/>
    </location>
</feature>
<evidence type="ECO:0000313" key="2">
    <source>
        <dbReference type="EMBL" id="KAG7311380.1"/>
    </source>
</evidence>
<dbReference type="InterPro" id="IPR036691">
    <property type="entry name" value="Endo/exonu/phosph_ase_sf"/>
</dbReference>
<dbReference type="PANTHER" id="PTHR47027">
    <property type="entry name" value="REVERSE TRANSCRIPTASE DOMAIN-CONTAINING PROTEIN"/>
    <property type="match status" value="1"/>
</dbReference>
<dbReference type="PANTHER" id="PTHR47027:SF20">
    <property type="entry name" value="REVERSE TRANSCRIPTASE-LIKE PROTEIN WITH RNA-DIRECTED DNA POLYMERASE DOMAIN"/>
    <property type="match status" value="1"/>
</dbReference>
<accession>A0ABQ7R247</accession>
<dbReference type="SUPFAM" id="SSF56672">
    <property type="entry name" value="DNA/RNA polymerases"/>
    <property type="match status" value="1"/>
</dbReference>
<dbReference type="InterPro" id="IPR043502">
    <property type="entry name" value="DNA/RNA_pol_sf"/>
</dbReference>
<dbReference type="Proteomes" id="UP000823941">
    <property type="component" value="Chromosome 4"/>
</dbReference>
<dbReference type="CDD" id="cd01650">
    <property type="entry name" value="RT_nLTR_like"/>
    <property type="match status" value="1"/>
</dbReference>
<dbReference type="PROSITE" id="PS50878">
    <property type="entry name" value="RT_POL"/>
    <property type="match status" value="1"/>
</dbReference>
<dbReference type="Gene3D" id="3.30.70.270">
    <property type="match status" value="1"/>
</dbReference>